<protein>
    <submittedName>
        <fullName evidence="1">DUF6516 family protein</fullName>
    </submittedName>
</protein>
<proteinExistence type="predicted"/>
<name>A0AAU8LUZ3_9BACT</name>
<reference evidence="1" key="2">
    <citation type="submission" date="2024-06" db="EMBL/GenBank/DDBJ databases">
        <authorList>
            <person name="Plum-Jensen L.E."/>
            <person name="Schramm A."/>
            <person name="Marshall I.P.G."/>
        </authorList>
    </citation>
    <scope>NUCLEOTIDE SEQUENCE</scope>
    <source>
        <strain evidence="1">Rat1</strain>
    </source>
</reference>
<dbReference type="KEGG" id="eaj:Q3M24_22375"/>
<dbReference type="Pfam" id="PF20126">
    <property type="entry name" value="TumE"/>
    <property type="match status" value="1"/>
</dbReference>
<dbReference type="AlphaFoldDB" id="A0AAU8LUZ3"/>
<dbReference type="InterPro" id="IPR045397">
    <property type="entry name" value="TumE-like"/>
</dbReference>
<organism evidence="1">
    <name type="scientific">Candidatus Electrothrix aestuarii</name>
    <dbReference type="NCBI Taxonomy" id="3062594"/>
    <lineage>
        <taxon>Bacteria</taxon>
        <taxon>Pseudomonadati</taxon>
        <taxon>Thermodesulfobacteriota</taxon>
        <taxon>Desulfobulbia</taxon>
        <taxon>Desulfobulbales</taxon>
        <taxon>Desulfobulbaceae</taxon>
        <taxon>Candidatus Electrothrix</taxon>
    </lineage>
</organism>
<evidence type="ECO:0000313" key="1">
    <source>
        <dbReference type="EMBL" id="XCN72986.1"/>
    </source>
</evidence>
<accession>A0AAU8LUZ3</accession>
<sequence length="128" mass="15112">MIDSYFRDLEQTLQEFRNICSSVLKKKQYNDKQGYISGSVHFDSGHRLEFMELKDIDQSAKIKYRYQFMDQQNACLFRYDNAPHHPEITTHPHHKHDGEKIIGSCEPTLFDVLLEIAGYERGNEESLR</sequence>
<dbReference type="EMBL" id="CP159373">
    <property type="protein sequence ID" value="XCN72986.1"/>
    <property type="molecule type" value="Genomic_DNA"/>
</dbReference>
<reference evidence="1" key="1">
    <citation type="journal article" date="2024" name="Syst. Appl. Microbiol.">
        <title>First single-strain enrichments of Electrothrix cable bacteria, description of E. aestuarii sp. nov. and E. rattekaaiensis sp. nov., and proposal of a cable bacteria taxonomy following the rules of the SeqCode.</title>
        <authorList>
            <person name="Plum-Jensen L.E."/>
            <person name="Schramm A."/>
            <person name="Marshall I.P.G."/>
        </authorList>
    </citation>
    <scope>NUCLEOTIDE SEQUENCE</scope>
    <source>
        <strain evidence="1">Rat1</strain>
    </source>
</reference>
<gene>
    <name evidence="1" type="ORF">Q3M24_22375</name>
</gene>